<keyword evidence="2" id="KW-1185">Reference proteome</keyword>
<gene>
    <name evidence="1" type="ORF">Cob_v002655</name>
</gene>
<protein>
    <submittedName>
        <fullName evidence="1">Uncharacterized protein</fullName>
    </submittedName>
</protein>
<reference evidence="2" key="2">
    <citation type="journal article" date="2019" name="Mol. Plant Microbe Interact.">
        <title>Genome sequence resources for four phytopathogenic fungi from the Colletotrichum orbiculare species complex.</title>
        <authorList>
            <person name="Gan P."/>
            <person name="Tsushima A."/>
            <person name="Narusaka M."/>
            <person name="Narusaka Y."/>
            <person name="Takano Y."/>
            <person name="Kubo Y."/>
            <person name="Shirasu K."/>
        </authorList>
    </citation>
    <scope>GENOME REANNOTATION</scope>
    <source>
        <strain evidence="2">104-T / ATCC 96160 / CBS 514.97 / LARS 414 / MAFF 240422</strain>
    </source>
</reference>
<organism evidence="1 2">
    <name type="scientific">Colletotrichum orbiculare (strain 104-T / ATCC 96160 / CBS 514.97 / LARS 414 / MAFF 240422)</name>
    <name type="common">Cucumber anthracnose fungus</name>
    <name type="synonym">Colletotrichum lagenarium</name>
    <dbReference type="NCBI Taxonomy" id="1213857"/>
    <lineage>
        <taxon>Eukaryota</taxon>
        <taxon>Fungi</taxon>
        <taxon>Dikarya</taxon>
        <taxon>Ascomycota</taxon>
        <taxon>Pezizomycotina</taxon>
        <taxon>Sordariomycetes</taxon>
        <taxon>Hypocreomycetidae</taxon>
        <taxon>Glomerellales</taxon>
        <taxon>Glomerellaceae</taxon>
        <taxon>Colletotrichum</taxon>
        <taxon>Colletotrichum orbiculare species complex</taxon>
    </lineage>
</organism>
<proteinExistence type="predicted"/>
<reference evidence="2" key="1">
    <citation type="journal article" date="2013" name="New Phytol.">
        <title>Comparative genomic and transcriptomic analyses reveal the hemibiotrophic stage shift of Colletotrichum fungi.</title>
        <authorList>
            <person name="Gan P."/>
            <person name="Ikeda K."/>
            <person name="Irieda H."/>
            <person name="Narusaka M."/>
            <person name="O'Connell R.J."/>
            <person name="Narusaka Y."/>
            <person name="Takano Y."/>
            <person name="Kubo Y."/>
            <person name="Shirasu K."/>
        </authorList>
    </citation>
    <scope>NUCLEOTIDE SEQUENCE [LARGE SCALE GENOMIC DNA]</scope>
    <source>
        <strain evidence="2">104-T / ATCC 96160 / CBS 514.97 / LARS 414 / MAFF 240422</strain>
    </source>
</reference>
<comment type="caution">
    <text evidence="1">The sequence shown here is derived from an EMBL/GenBank/DDBJ whole genome shotgun (WGS) entry which is preliminary data.</text>
</comment>
<dbReference type="AlphaFoldDB" id="A0A484G284"/>
<name>A0A484G284_COLOR</name>
<dbReference type="Proteomes" id="UP000014480">
    <property type="component" value="Unassembled WGS sequence"/>
</dbReference>
<dbReference type="EMBL" id="AMCV02000005">
    <property type="protein sequence ID" value="TDZ23627.1"/>
    <property type="molecule type" value="Genomic_DNA"/>
</dbReference>
<sequence>MVFLLQWSRRCPFSNLIDRLGFPDKPSGTLPRAALRYSNAHLCCIRQQTPPSTSSSEGSAAGLSIIYLCNTVTEENPQKEGIPVGSSNCTGRLTKIRFL</sequence>
<accession>A0A484G284</accession>
<evidence type="ECO:0000313" key="2">
    <source>
        <dbReference type="Proteomes" id="UP000014480"/>
    </source>
</evidence>
<evidence type="ECO:0000313" key="1">
    <source>
        <dbReference type="EMBL" id="TDZ23627.1"/>
    </source>
</evidence>